<dbReference type="EMBL" id="CAJVPT010000238">
    <property type="protein sequence ID" value="CAG8441231.1"/>
    <property type="molecule type" value="Genomic_DNA"/>
</dbReference>
<sequence length="713" mass="81058">MSTTKKQPEWHIPASEETVSVLKLYNSLTRSKIILRARQNYLYNNLKSSTDALTSELIETVRTALNDFAKTKLGVIAGTPMATDKNDPKYLLHANAFSSRGYSSPSLIVHEYSLQRETVKAVAAAEVSLEDVDTGREVAHKLLDDSYEVIVAWLDKEKGASVTDPKIFRDLAAYWEKSYMEDMKALNVLPCDVLTRVSEYVPEIVEYVKKILENGYAYESYGSVYFDTNAFDGKDGHHYAKLEPWSTGNEKLIEEGEGSLGSKLAGKKNKSDFALWKKSKPGEPSWESPWGPGRPGWHIECSVMASEVLGENMDIHSGGIDLAFPHHDNELAQSEAYHGCHQWVNYFIHAGHLNLEGMKMSKSLKNFITIQEALEKYSPRQIRLFFLLHQWDAKIDFKDSSLVEAKSIETILNNFFVNAKALINEFKLSAYESDGKHRYRGPEKEIISLFLEKQRIIHAALCDSLNTPVVMLEIMDLVNKTNVYISAGRNSINVNAVELIARYVTKMLRIFGVMESTATEEIGFGTSEKQGISSNEKEDLILPYLRVLSGFRDNVRELARQKKAHEEFLLISDKLRDTELVDLGVSLDDQEDGKALVKLVDRDELIKSREERLRAQAEKAAKKEAAAKAKEEEKRKRLEQGKIDPEMMFKEAKDEEGKDLYSAFDEMGIPTHDNNGEELSKNRVKKLKKEWEVQKKLNAEYLDWKQKNVSEQT</sequence>
<evidence type="ECO:0000313" key="2">
    <source>
        <dbReference type="Proteomes" id="UP000789525"/>
    </source>
</evidence>
<protein>
    <submittedName>
        <fullName evidence="1">7243_t:CDS:1</fullName>
    </submittedName>
</protein>
<gene>
    <name evidence="1" type="ORF">ACOLOM_LOCUS241</name>
</gene>
<proteinExistence type="predicted"/>
<dbReference type="Proteomes" id="UP000789525">
    <property type="component" value="Unassembled WGS sequence"/>
</dbReference>
<reference evidence="1" key="1">
    <citation type="submission" date="2021-06" db="EMBL/GenBank/DDBJ databases">
        <authorList>
            <person name="Kallberg Y."/>
            <person name="Tangrot J."/>
            <person name="Rosling A."/>
        </authorList>
    </citation>
    <scope>NUCLEOTIDE SEQUENCE</scope>
    <source>
        <strain evidence="1">CL356</strain>
    </source>
</reference>
<organism evidence="1 2">
    <name type="scientific">Acaulospora colombiana</name>
    <dbReference type="NCBI Taxonomy" id="27376"/>
    <lineage>
        <taxon>Eukaryota</taxon>
        <taxon>Fungi</taxon>
        <taxon>Fungi incertae sedis</taxon>
        <taxon>Mucoromycota</taxon>
        <taxon>Glomeromycotina</taxon>
        <taxon>Glomeromycetes</taxon>
        <taxon>Diversisporales</taxon>
        <taxon>Acaulosporaceae</taxon>
        <taxon>Acaulospora</taxon>
    </lineage>
</organism>
<name>A0ACA9JXI5_9GLOM</name>
<accession>A0ACA9JXI5</accession>
<evidence type="ECO:0000313" key="1">
    <source>
        <dbReference type="EMBL" id="CAG8441231.1"/>
    </source>
</evidence>
<keyword evidence="2" id="KW-1185">Reference proteome</keyword>
<comment type="caution">
    <text evidence="1">The sequence shown here is derived from an EMBL/GenBank/DDBJ whole genome shotgun (WGS) entry which is preliminary data.</text>
</comment>